<keyword evidence="8" id="KW-1185">Reference proteome</keyword>
<keyword evidence="1" id="KW-0328">Glycosyltransferase</keyword>
<dbReference type="Pfam" id="PF17167">
    <property type="entry name" value="Glyco_hydro_94"/>
    <property type="match status" value="1"/>
</dbReference>
<dbReference type="Pfam" id="PF21958">
    <property type="entry name" value="SOGP_N"/>
    <property type="match status" value="1"/>
</dbReference>
<dbReference type="Proteomes" id="UP000001847">
    <property type="component" value="Chromosome I"/>
</dbReference>
<dbReference type="CAZy" id="GH94">
    <property type="family name" value="Glycoside Hydrolase Family 94"/>
</dbReference>
<dbReference type="EMBL" id="CP000786">
    <property type="protein sequence ID" value="ABZ98496.1"/>
    <property type="molecule type" value="Genomic_DNA"/>
</dbReference>
<dbReference type="AlphaFoldDB" id="B0SL03"/>
<dbReference type="GO" id="GO:0005975">
    <property type="term" value="P:carbohydrate metabolic process"/>
    <property type="evidence" value="ECO:0007669"/>
    <property type="project" value="InterPro"/>
</dbReference>
<keyword evidence="2" id="KW-0808">Transferase</keyword>
<feature type="domain" description="Glycoside phosphorylase C-terminal" evidence="5">
    <location>
        <begin position="1001"/>
        <end position="1091"/>
    </location>
</feature>
<dbReference type="Gene3D" id="1.50.10.10">
    <property type="match status" value="1"/>
</dbReference>
<evidence type="ECO:0000256" key="2">
    <source>
        <dbReference type="ARBA" id="ARBA00022679"/>
    </source>
</evidence>
<dbReference type="SUPFAM" id="SSF48208">
    <property type="entry name" value="Six-hairpin glycosidases"/>
    <property type="match status" value="1"/>
</dbReference>
<dbReference type="HOGENOM" id="CLU_009079_0_0_12"/>
<evidence type="ECO:0000313" key="8">
    <source>
        <dbReference type="Proteomes" id="UP000001847"/>
    </source>
</evidence>
<evidence type="ECO:0000259" key="5">
    <source>
        <dbReference type="Pfam" id="PF21270"/>
    </source>
</evidence>
<dbReference type="OrthoDB" id="9769991at2"/>
<dbReference type="InterPro" id="IPR053831">
    <property type="entry name" value="SOGP_N"/>
</dbReference>
<dbReference type="InterPro" id="IPR012341">
    <property type="entry name" value="6hp_glycosidase-like_sf"/>
</dbReference>
<dbReference type="InterPro" id="IPR052047">
    <property type="entry name" value="GH94_Enzymes"/>
</dbReference>
<sequence>MMYILQNKSGLKIQFLSNLSLHSIFFQNLLVNLYFGNELEHSVANLYLCFHTDGNTKSIPLFSPLGSPIVRTSEKIISIERNVDGFRIKIKLELHPKQNCWKIETNIQNLNPESYAVSLVYTQDFGLCDPSSARLNEAFVSHYIHHEVILNPQYGYSILSRQNELVNGKNPASFVFCDQYISTFATDGQNIYQNGNIKPFSNSNYQGEHSVIGLSTPEILISSSESFVCNYYASVFENLDQIESFIFDQSIIDSCINGWESDDGPLITKEKTNISLFHKNQILNGDPITEKTLKELFPDPLRNVERGIDGSILSFFIEEKSHVSLFKKESLCLRSQGQVLRTGTNLTPNESSLTTTAYFNGIFISQLTQGHASANQLIARKSGDLGTNQSKGLRIFCKISDEWVRLENPSYLKFHPNHLEWVYLWKNQSIQINLSANENDSVSLLVSHSFPHPIETIFVIATSLDGDNGNLPIPPSISISNHSIIVSPNPKSLCFERFQGKGFRIQSESVPSFLISDDRILFESQSSQNLPYLTIKTKIQSSLSLQIFGELVTNDGIGILPSNHQLTICNSFLMDQTITFNDPAFIEMVEILPWYKQNAEIHYLNPRGLEQFSGGGWGTRDVCQGAFEFLLASGNFWAIRDLLIRVFREQNEDGDWPQWFMLYEKDKHIRANDSHGDILYWPILSVFTYLERTGDTSLLSEVGNNRSILEGIELTLKEITNRFIPNTVLPKYGNGDWNDSMQPKEESFRNEAVSPWTAELQSILFQKAEWFYQMLGNKEKESYYVSITQTLKNQIRKECMDSGIIAGLVHFSPNHSKQFLLHPNDQFSTIQYSILPMIYGILSDVFTLEEAESHLTVIKNHLTGPDGVRLFDKPVPYQNGKSTFFKRAETASYFGREIGLMYTHAHLRYCEALAHMGKSDEFFNQLNLTNPIGITKRIPNCRIRQANCYYSSSDAVFLNRSDASSNYEKLIQGKIPLEGGWRVYSSGPGIFLKLFYESLLGIQIYHDGLILDPMLSIAFHGLKVDFEIFSIQFRLSYEITSNKGLIHSVTMNGKPIETLRMPNQYRMGGLKLSKDDLCKERKEGTNSLEIFIQ</sequence>
<feature type="domain" description="Glycoside phosphorylase super sandwich" evidence="4">
    <location>
        <begin position="300"/>
        <end position="547"/>
    </location>
</feature>
<dbReference type="PANTHER" id="PTHR37469">
    <property type="entry name" value="CELLOBIONIC ACID PHOSPHORYLASE-RELATED"/>
    <property type="match status" value="1"/>
</dbReference>
<dbReference type="BioCyc" id="LBIF456481:LEPBI_RS11880-MONOMER"/>
<dbReference type="Pfam" id="PF21270">
    <property type="entry name" value="SOGP_4th"/>
    <property type="match status" value="1"/>
</dbReference>
<feature type="domain" description="Glycosyl hydrolase 94 catalytic" evidence="3">
    <location>
        <begin position="616"/>
        <end position="949"/>
    </location>
</feature>
<proteinExistence type="predicted"/>
<feature type="domain" description="SOGP N-terminal" evidence="6">
    <location>
        <begin position="14"/>
        <end position="231"/>
    </location>
</feature>
<evidence type="ECO:0000259" key="3">
    <source>
        <dbReference type="Pfam" id="PF17167"/>
    </source>
</evidence>
<dbReference type="InterPro" id="IPR033432">
    <property type="entry name" value="GH94_catalytic"/>
</dbReference>
<dbReference type="InterPro" id="IPR048771">
    <property type="entry name" value="SOGP_2nd"/>
</dbReference>
<accession>B0SL03</accession>
<dbReference type="Pfam" id="PF21250">
    <property type="entry name" value="SOGP_2nd"/>
    <property type="match status" value="1"/>
</dbReference>
<gene>
    <name evidence="7" type="ordered locus">LEPBI_I2406</name>
</gene>
<evidence type="ECO:0000313" key="7">
    <source>
        <dbReference type="EMBL" id="ABZ98496.1"/>
    </source>
</evidence>
<evidence type="ECO:0000256" key="1">
    <source>
        <dbReference type="ARBA" id="ARBA00022676"/>
    </source>
</evidence>
<dbReference type="InterPro" id="IPR008928">
    <property type="entry name" value="6-hairpin_glycosidase_sf"/>
</dbReference>
<dbReference type="GO" id="GO:0016757">
    <property type="term" value="F:glycosyltransferase activity"/>
    <property type="evidence" value="ECO:0007669"/>
    <property type="project" value="UniProtKB-KW"/>
</dbReference>
<evidence type="ECO:0000259" key="6">
    <source>
        <dbReference type="Pfam" id="PF21958"/>
    </source>
</evidence>
<reference evidence="7 8" key="1">
    <citation type="journal article" date="2008" name="PLoS ONE">
        <title>Genome sequence of the saprophyte Leptospira biflexa provides insights into the evolution of Leptospira and the pathogenesis of leptospirosis.</title>
        <authorList>
            <person name="Picardeau M."/>
            <person name="Bulach D.M."/>
            <person name="Bouchier C."/>
            <person name="Zuerner R.L."/>
            <person name="Zidane N."/>
            <person name="Wilson P.J."/>
            <person name="Creno S."/>
            <person name="Kuczek E.S."/>
            <person name="Bommezzadri S."/>
            <person name="Davis J.C."/>
            <person name="McGrath A."/>
            <person name="Johnson M.J."/>
            <person name="Boursaux-Eude C."/>
            <person name="Seemann T."/>
            <person name="Rouy Z."/>
            <person name="Coppel R.L."/>
            <person name="Rood J.I."/>
            <person name="Lajus A."/>
            <person name="Davies J.K."/>
            <person name="Medigue C."/>
            <person name="Adler B."/>
        </authorList>
    </citation>
    <scope>NUCLEOTIDE SEQUENCE [LARGE SCALE GENOMIC DNA]</scope>
    <source>
        <strain evidence="8">Patoc 1 / ATCC 23582 / Paris</strain>
    </source>
</reference>
<name>B0SL03_LEPBP</name>
<protein>
    <submittedName>
        <fullName evidence="7">Putative cellobiose phosphorylase</fullName>
    </submittedName>
</protein>
<dbReference type="KEGG" id="lbi:LEPBI_I2406"/>
<dbReference type="STRING" id="456481.LEPBI_I2406"/>
<organism evidence="7 8">
    <name type="scientific">Leptospira biflexa serovar Patoc (strain Patoc 1 / ATCC 23582 / Paris)</name>
    <dbReference type="NCBI Taxonomy" id="456481"/>
    <lineage>
        <taxon>Bacteria</taxon>
        <taxon>Pseudomonadati</taxon>
        <taxon>Spirochaetota</taxon>
        <taxon>Spirochaetia</taxon>
        <taxon>Leptospirales</taxon>
        <taxon>Leptospiraceae</taxon>
        <taxon>Leptospira</taxon>
    </lineage>
</organism>
<evidence type="ECO:0000259" key="4">
    <source>
        <dbReference type="Pfam" id="PF21250"/>
    </source>
</evidence>
<dbReference type="InterPro" id="IPR048773">
    <property type="entry name" value="SOGP_C"/>
</dbReference>
<dbReference type="PANTHER" id="PTHR37469:SF2">
    <property type="entry name" value="CELLOBIONIC ACID PHOSPHORYLASE"/>
    <property type="match status" value="1"/>
</dbReference>